<feature type="region of interest" description="Disordered" evidence="9">
    <location>
        <begin position="154"/>
        <end position="174"/>
    </location>
</feature>
<keyword evidence="3" id="KW-0597">Phosphoprotein</keyword>
<evidence type="ECO:0000256" key="3">
    <source>
        <dbReference type="ARBA" id="ARBA00022553"/>
    </source>
</evidence>
<accession>A0A516G6Q8</accession>
<dbReference type="Gene3D" id="3.40.50.300">
    <property type="entry name" value="P-loop containing nucleotide triphosphate hydrolases"/>
    <property type="match status" value="1"/>
</dbReference>
<dbReference type="GO" id="GO:0016887">
    <property type="term" value="F:ATP hydrolysis activity"/>
    <property type="evidence" value="ECO:0007669"/>
    <property type="project" value="InterPro"/>
</dbReference>
<evidence type="ECO:0000256" key="7">
    <source>
        <dbReference type="ARBA" id="ARBA00022989"/>
    </source>
</evidence>
<evidence type="ECO:0000256" key="4">
    <source>
        <dbReference type="ARBA" id="ARBA00022692"/>
    </source>
</evidence>
<evidence type="ECO:0000259" key="11">
    <source>
        <dbReference type="PROSITE" id="PS50006"/>
    </source>
</evidence>
<dbReference type="Pfam" id="PF00498">
    <property type="entry name" value="FHA"/>
    <property type="match status" value="2"/>
</dbReference>
<feature type="transmembrane region" description="Helical" evidence="10">
    <location>
        <begin position="682"/>
        <end position="705"/>
    </location>
</feature>
<dbReference type="InterPro" id="IPR003439">
    <property type="entry name" value="ABC_transporter-like_ATP-bd"/>
</dbReference>
<name>A0A516G6Q8_9MICO</name>
<dbReference type="SUPFAM" id="SSF49879">
    <property type="entry name" value="SMAD/FHA domain"/>
    <property type="match status" value="2"/>
</dbReference>
<dbReference type="SMART" id="SM00382">
    <property type="entry name" value="AAA"/>
    <property type="match status" value="1"/>
</dbReference>
<dbReference type="GO" id="GO:0140359">
    <property type="term" value="F:ABC-type transporter activity"/>
    <property type="evidence" value="ECO:0007669"/>
    <property type="project" value="InterPro"/>
</dbReference>
<evidence type="ECO:0000256" key="5">
    <source>
        <dbReference type="ARBA" id="ARBA00022741"/>
    </source>
</evidence>
<evidence type="ECO:0000256" key="8">
    <source>
        <dbReference type="ARBA" id="ARBA00023136"/>
    </source>
</evidence>
<dbReference type="PROSITE" id="PS50893">
    <property type="entry name" value="ABC_TRANSPORTER_2"/>
    <property type="match status" value="1"/>
</dbReference>
<dbReference type="EMBL" id="CP041616">
    <property type="protein sequence ID" value="QDO87208.1"/>
    <property type="molecule type" value="Genomic_DNA"/>
</dbReference>
<dbReference type="Proteomes" id="UP000315395">
    <property type="component" value="Chromosome"/>
</dbReference>
<feature type="transmembrane region" description="Helical" evidence="10">
    <location>
        <begin position="783"/>
        <end position="805"/>
    </location>
</feature>
<feature type="region of interest" description="Disordered" evidence="9">
    <location>
        <begin position="505"/>
        <end position="543"/>
    </location>
</feature>
<dbReference type="InterPro" id="IPR003593">
    <property type="entry name" value="AAA+_ATPase"/>
</dbReference>
<dbReference type="InterPro" id="IPR008984">
    <property type="entry name" value="SMAD_FHA_dom_sf"/>
</dbReference>
<proteinExistence type="predicted"/>
<keyword evidence="6 13" id="KW-0067">ATP-binding</keyword>
<dbReference type="SMART" id="SM00240">
    <property type="entry name" value="FHA"/>
    <property type="match status" value="2"/>
</dbReference>
<dbReference type="OrthoDB" id="9806127at2"/>
<dbReference type="FunFam" id="3.40.50.300:FF:000474">
    <property type="entry name" value="Putative ABC transporter ATP-binding subunit"/>
    <property type="match status" value="1"/>
</dbReference>
<dbReference type="KEGG" id="orz:FNH13_01770"/>
<sequence length="814" mass="86628">MIKTLIWCSATSTSWACRARCPSPRTTDRMRPTPGAGSSADRTAGESGSPASGLGDLVVSTGTDRWVLSPGQQLLLGRDELADVRFESPRVSRRHVTLRHTGTDCLITDLDSRYGTVLDAAPLGGAGSARPPFTLVLGGDGGAMVGVAPASAPATVEDRPAPRHTGPSLSAPGDALIVGRDPDCDVVVEDLLVSRRHVRVVRESAGVFVEDLGSRHGTFVDGQRVVRTRLAPGSLLTVGRHGFRLHHGVLRRDDDDGDIPFAADALSFTLPDGRALLQEVSFALPGSSLMAVIGGSGAGKTTLLDALSGDQPATSGQVLYDGRDLYQHLASLRQRIGVVPQDDVVHPQLSTRHALEYAAELRFPDDLNPAHRSSRVEEVMAELGLSEHADTRVEALSGGQRKRVSVALELLTGPSLILLDEPTSGLDLQLVGEVMELLRRLADGGRTVVVITHSAEGLELCDRVLVLAVGGRVAYFGEPSGVLEHFDAASYREVLDRSKDDPEGVAARFRQSAAHQRHVETPLTRSRGHQNIEPPAQGRQQSQWHQVSTLVRRQLRVLLADPTRLAFLALMPFALAALALAVPGDQGLGPPAAGAEPTGQPTQILMVLVVGAVFIGLAAAIGDLIGERAIYVRERAVGLSPTAYLLSKLAVLGGLTLVQCLVLVAVTLSFRTGPADAVLLGWPALELVVALWLCSLASVALGLWVSASVGRAEQMMPLLVVLVMVQLVLSGGLFPIEGRVGLEQVAWLSPSRWGYAAVAATADVNAFVPHADDPLWQHTAWSWLRASAVLTLLGAGFAGLAHRRLGRRYRSRRR</sequence>
<keyword evidence="4 10" id="KW-0812">Transmembrane</keyword>
<dbReference type="InterPro" id="IPR017871">
    <property type="entry name" value="ABC_transporter-like_CS"/>
</dbReference>
<evidence type="ECO:0000256" key="2">
    <source>
        <dbReference type="ARBA" id="ARBA00022448"/>
    </source>
</evidence>
<evidence type="ECO:0000313" key="13">
    <source>
        <dbReference type="EMBL" id="QDO87208.1"/>
    </source>
</evidence>
<dbReference type="PROSITE" id="PS50006">
    <property type="entry name" value="FHA_DOMAIN"/>
    <property type="match status" value="2"/>
</dbReference>
<comment type="subcellular location">
    <subcellularLocation>
        <location evidence="1">Membrane</location>
        <topology evidence="1">Multi-pass membrane protein</topology>
    </subcellularLocation>
</comment>
<reference evidence="13 14" key="1">
    <citation type="submission" date="2019-07" db="EMBL/GenBank/DDBJ databases">
        <title>complete genome sequencing of Ornithinimicrobium sp. H23M54.</title>
        <authorList>
            <person name="Bae J.-W."/>
            <person name="Lee S.-Y."/>
        </authorList>
    </citation>
    <scope>NUCLEOTIDE SEQUENCE [LARGE SCALE GENOMIC DNA]</scope>
    <source>
        <strain evidence="13 14">H23M54</strain>
    </source>
</reference>
<dbReference type="Pfam" id="PF01061">
    <property type="entry name" value="ABC2_membrane"/>
    <property type="match status" value="1"/>
</dbReference>
<dbReference type="InterPro" id="IPR027417">
    <property type="entry name" value="P-loop_NTPase"/>
</dbReference>
<dbReference type="SUPFAM" id="SSF52540">
    <property type="entry name" value="P-loop containing nucleoside triphosphate hydrolases"/>
    <property type="match status" value="1"/>
</dbReference>
<gene>
    <name evidence="13" type="ORF">FNH13_01770</name>
</gene>
<dbReference type="PANTHER" id="PTHR48041:SF139">
    <property type="entry name" value="PROTEIN SCARLET"/>
    <property type="match status" value="1"/>
</dbReference>
<keyword evidence="5" id="KW-0547">Nucleotide-binding</keyword>
<keyword evidence="8 10" id="KW-0472">Membrane</keyword>
<evidence type="ECO:0000256" key="10">
    <source>
        <dbReference type="SAM" id="Phobius"/>
    </source>
</evidence>
<feature type="transmembrane region" description="Helical" evidence="10">
    <location>
        <begin position="645"/>
        <end position="670"/>
    </location>
</feature>
<feature type="region of interest" description="Disordered" evidence="9">
    <location>
        <begin position="20"/>
        <end position="56"/>
    </location>
</feature>
<evidence type="ECO:0000256" key="1">
    <source>
        <dbReference type="ARBA" id="ARBA00004141"/>
    </source>
</evidence>
<dbReference type="PROSITE" id="PS00211">
    <property type="entry name" value="ABC_TRANSPORTER_1"/>
    <property type="match status" value="1"/>
</dbReference>
<dbReference type="PANTHER" id="PTHR48041">
    <property type="entry name" value="ABC TRANSPORTER G FAMILY MEMBER 28"/>
    <property type="match status" value="1"/>
</dbReference>
<feature type="domain" description="ABC transporter" evidence="12">
    <location>
        <begin position="261"/>
        <end position="495"/>
    </location>
</feature>
<evidence type="ECO:0000259" key="12">
    <source>
        <dbReference type="PROSITE" id="PS50893"/>
    </source>
</evidence>
<dbReference type="CDD" id="cd00060">
    <property type="entry name" value="FHA"/>
    <property type="match status" value="1"/>
</dbReference>
<dbReference type="GO" id="GO:0005524">
    <property type="term" value="F:ATP binding"/>
    <property type="evidence" value="ECO:0007669"/>
    <property type="project" value="UniProtKB-KW"/>
</dbReference>
<protein>
    <submittedName>
        <fullName evidence="13">ATP-binding cassette domain-containing protein</fullName>
    </submittedName>
</protein>
<dbReference type="AlphaFoldDB" id="A0A516G6Q8"/>
<feature type="transmembrane region" description="Helical" evidence="10">
    <location>
        <begin position="565"/>
        <end position="584"/>
    </location>
</feature>
<evidence type="ECO:0000256" key="9">
    <source>
        <dbReference type="SAM" id="MobiDB-lite"/>
    </source>
</evidence>
<feature type="domain" description="FHA" evidence="11">
    <location>
        <begin position="74"/>
        <end position="123"/>
    </location>
</feature>
<keyword evidence="2" id="KW-0813">Transport</keyword>
<evidence type="ECO:0000313" key="14">
    <source>
        <dbReference type="Proteomes" id="UP000315395"/>
    </source>
</evidence>
<dbReference type="InterPro" id="IPR013525">
    <property type="entry name" value="ABC2_TM"/>
</dbReference>
<feature type="transmembrane region" description="Helical" evidence="10">
    <location>
        <begin position="717"/>
        <end position="736"/>
    </location>
</feature>
<dbReference type="InterPro" id="IPR050352">
    <property type="entry name" value="ABCG_transporters"/>
</dbReference>
<dbReference type="Gene3D" id="2.60.200.20">
    <property type="match status" value="2"/>
</dbReference>
<evidence type="ECO:0000256" key="6">
    <source>
        <dbReference type="ARBA" id="ARBA00022840"/>
    </source>
</evidence>
<dbReference type="GO" id="GO:0016020">
    <property type="term" value="C:membrane"/>
    <property type="evidence" value="ECO:0007669"/>
    <property type="project" value="UniProtKB-SubCell"/>
</dbReference>
<organism evidence="13 14">
    <name type="scientific">Ornithinimicrobium ciconiae</name>
    <dbReference type="NCBI Taxonomy" id="2594265"/>
    <lineage>
        <taxon>Bacteria</taxon>
        <taxon>Bacillati</taxon>
        <taxon>Actinomycetota</taxon>
        <taxon>Actinomycetes</taxon>
        <taxon>Micrococcales</taxon>
        <taxon>Ornithinimicrobiaceae</taxon>
        <taxon>Ornithinimicrobium</taxon>
    </lineage>
</organism>
<dbReference type="InterPro" id="IPR000253">
    <property type="entry name" value="FHA_dom"/>
</dbReference>
<dbReference type="Pfam" id="PF00005">
    <property type="entry name" value="ABC_tran"/>
    <property type="match status" value="1"/>
</dbReference>
<keyword evidence="14" id="KW-1185">Reference proteome</keyword>
<keyword evidence="7 10" id="KW-1133">Transmembrane helix</keyword>
<feature type="transmembrane region" description="Helical" evidence="10">
    <location>
        <begin position="604"/>
        <end position="625"/>
    </location>
</feature>
<feature type="domain" description="FHA" evidence="11">
    <location>
        <begin position="176"/>
        <end position="225"/>
    </location>
</feature>